<feature type="signal peptide" evidence="11">
    <location>
        <begin position="1"/>
        <end position="20"/>
    </location>
</feature>
<comment type="subcellular location">
    <subcellularLocation>
        <location evidence="1 10">Endoplasmic reticulum membrane</location>
        <topology evidence="1 10">Multi-pass membrane protein</topology>
    </subcellularLocation>
</comment>
<accession>A0A642V7F1</accession>
<dbReference type="EC" id="2.4.1.-" evidence="10"/>
<comment type="caution">
    <text evidence="12">The sequence shown here is derived from an EMBL/GenBank/DDBJ whole genome shotgun (WGS) entry which is preliminary data.</text>
</comment>
<dbReference type="UniPathway" id="UPA00378"/>
<dbReference type="PANTHER" id="PTHR22760">
    <property type="entry name" value="GLYCOSYLTRANSFERASE"/>
    <property type="match status" value="1"/>
</dbReference>
<keyword evidence="8 10" id="KW-1133">Transmembrane helix</keyword>
<dbReference type="PANTHER" id="PTHR22760:SF2">
    <property type="entry name" value="ALPHA-1,2-MANNOSYLTRANSFERASE ALG9"/>
    <property type="match status" value="1"/>
</dbReference>
<evidence type="ECO:0000256" key="6">
    <source>
        <dbReference type="ARBA" id="ARBA00022692"/>
    </source>
</evidence>
<keyword evidence="6 10" id="KW-0812">Transmembrane</keyword>
<keyword evidence="13" id="KW-1185">Reference proteome</keyword>
<evidence type="ECO:0000313" key="12">
    <source>
        <dbReference type="EMBL" id="KAA8916012.1"/>
    </source>
</evidence>
<dbReference type="EMBL" id="SWFS01000128">
    <property type="protein sequence ID" value="KAA8916012.1"/>
    <property type="molecule type" value="Genomic_DNA"/>
</dbReference>
<evidence type="ECO:0000313" key="13">
    <source>
        <dbReference type="Proteomes" id="UP000761534"/>
    </source>
</evidence>
<feature type="transmembrane region" description="Helical" evidence="10">
    <location>
        <begin position="295"/>
        <end position="314"/>
    </location>
</feature>
<reference evidence="12" key="1">
    <citation type="journal article" date="2019" name="G3 (Bethesda)">
        <title>Genome Assemblies of Two Rare Opportunistic Yeast Pathogens: Diutina rugosa (syn. Candida rugosa) and Trichomonascus ciferrii (syn. Candida ciferrii).</title>
        <authorList>
            <person name="Mixao V."/>
            <person name="Saus E."/>
            <person name="Hansen A.P."/>
            <person name="Lass-Florl C."/>
            <person name="Gabaldon T."/>
        </authorList>
    </citation>
    <scope>NUCLEOTIDE SEQUENCE</scope>
    <source>
        <strain evidence="12">CBS 4856</strain>
    </source>
</reference>
<keyword evidence="7 10" id="KW-0256">Endoplasmic reticulum</keyword>
<feature type="transmembrane region" description="Helical" evidence="10">
    <location>
        <begin position="210"/>
        <end position="229"/>
    </location>
</feature>
<comment type="similarity">
    <text evidence="3 10">Belongs to the glycosyltransferase 22 family.</text>
</comment>
<feature type="chain" id="PRO_5024876441" description="Mannosyltransferase" evidence="11">
    <location>
        <begin position="21"/>
        <end position="548"/>
    </location>
</feature>
<feature type="transmembrane region" description="Helical" evidence="10">
    <location>
        <begin position="261"/>
        <end position="288"/>
    </location>
</feature>
<name>A0A642V7F1_9ASCO</name>
<evidence type="ECO:0000256" key="9">
    <source>
        <dbReference type="ARBA" id="ARBA00023136"/>
    </source>
</evidence>
<organism evidence="12 13">
    <name type="scientific">Trichomonascus ciferrii</name>
    <dbReference type="NCBI Taxonomy" id="44093"/>
    <lineage>
        <taxon>Eukaryota</taxon>
        <taxon>Fungi</taxon>
        <taxon>Dikarya</taxon>
        <taxon>Ascomycota</taxon>
        <taxon>Saccharomycotina</taxon>
        <taxon>Dipodascomycetes</taxon>
        <taxon>Dipodascales</taxon>
        <taxon>Trichomonascaceae</taxon>
        <taxon>Trichomonascus</taxon>
        <taxon>Trichomonascus ciferrii complex</taxon>
    </lineage>
</organism>
<evidence type="ECO:0000256" key="8">
    <source>
        <dbReference type="ARBA" id="ARBA00022989"/>
    </source>
</evidence>
<dbReference type="InterPro" id="IPR005599">
    <property type="entry name" value="GPI_mannosylTrfase"/>
</dbReference>
<evidence type="ECO:0000256" key="2">
    <source>
        <dbReference type="ARBA" id="ARBA00004922"/>
    </source>
</evidence>
<proteinExistence type="inferred from homology"/>
<dbReference type="Proteomes" id="UP000761534">
    <property type="component" value="Unassembled WGS sequence"/>
</dbReference>
<keyword evidence="5" id="KW-0808">Transferase</keyword>
<dbReference type="Pfam" id="PF03901">
    <property type="entry name" value="Glyco_transf_22"/>
    <property type="match status" value="1"/>
</dbReference>
<dbReference type="GO" id="GO:0000026">
    <property type="term" value="F:alpha-1,2-mannosyltransferase activity"/>
    <property type="evidence" value="ECO:0007669"/>
    <property type="project" value="TreeGrafter"/>
</dbReference>
<dbReference type="AlphaFoldDB" id="A0A642V7F1"/>
<evidence type="ECO:0000256" key="1">
    <source>
        <dbReference type="ARBA" id="ARBA00004477"/>
    </source>
</evidence>
<keyword evidence="9 10" id="KW-0472">Membrane</keyword>
<comment type="pathway">
    <text evidence="2">Protein modification; protein glycosylation.</text>
</comment>
<feature type="transmembrane region" description="Helical" evidence="10">
    <location>
        <begin position="119"/>
        <end position="146"/>
    </location>
</feature>
<dbReference type="GO" id="GO:0005789">
    <property type="term" value="C:endoplasmic reticulum membrane"/>
    <property type="evidence" value="ECO:0007669"/>
    <property type="project" value="UniProtKB-SubCell"/>
</dbReference>
<keyword evidence="4 10" id="KW-0328">Glycosyltransferase</keyword>
<evidence type="ECO:0000256" key="7">
    <source>
        <dbReference type="ARBA" id="ARBA00022824"/>
    </source>
</evidence>
<gene>
    <name evidence="12" type="ORF">TRICI_001827</name>
</gene>
<dbReference type="OrthoDB" id="497541at2759"/>
<evidence type="ECO:0000256" key="10">
    <source>
        <dbReference type="RuleBase" id="RU363075"/>
    </source>
</evidence>
<keyword evidence="11" id="KW-0732">Signal</keyword>
<evidence type="ECO:0000256" key="5">
    <source>
        <dbReference type="ARBA" id="ARBA00022679"/>
    </source>
</evidence>
<evidence type="ECO:0000256" key="3">
    <source>
        <dbReference type="ARBA" id="ARBA00007063"/>
    </source>
</evidence>
<protein>
    <recommendedName>
        <fullName evidence="10">Mannosyltransferase</fullName>
        <ecNumber evidence="10">2.4.1.-</ecNumber>
    </recommendedName>
</protein>
<evidence type="ECO:0000256" key="11">
    <source>
        <dbReference type="SAM" id="SignalP"/>
    </source>
</evidence>
<evidence type="ECO:0000256" key="4">
    <source>
        <dbReference type="ARBA" id="ARBA00022676"/>
    </source>
</evidence>
<sequence>MQPSTWVVFSIALGIRLVCAKYSIIPDCDEVFNYWEPLHFLTHGFGLQTWEYSPEYAIRSWAYVALHAIPVKLAQWVVSEKHLLFYALRVVLAVFSAASETALYLSLKRTFSRRIATYYLFFSLTSTGMFHASVAFLPSSFAMHAFTMALSNFVLPNNNSSIVKGMLWTAVSGLLGWPFSLVLMVPFALNYFVSTVTSDVKGLMRSVIKVLLGTAAILLSIFVVDSVAYRKLALVPPNIVLYNVINSSEAAGPNIFGVEPWYYYVLNLVLNFNLAFPLAMISVIPACLYSPDRRALNSAVTPFYAWLAIFMYQPHKEERFMYVVYQSLCLNAAASLEFVFQLVRKFSSNSTLAKLVATGLLASSALVSFSRSSALTHFYSAPIEVFESLPETAAGNVCVGREWYRFPSSYFLGDHLRLKFVKSGFDGLLPGEFYEPNGLPDTRAWWNREGTWLIPKGMNSQNLEDPDKYVQLGQCDYIVDTALPVGPNEEQYTSMPDQWEKIHCSKFLDNENSSGIGRILNLPHSLHSPTKTNLQWTDYCILKRSSNV</sequence>
<feature type="transmembrane region" description="Helical" evidence="10">
    <location>
        <begin position="83"/>
        <end position="107"/>
    </location>
</feature>
<feature type="transmembrane region" description="Helical" evidence="10">
    <location>
        <begin position="166"/>
        <end position="189"/>
    </location>
</feature>
<dbReference type="VEuPathDB" id="FungiDB:TRICI_001827"/>
<dbReference type="GO" id="GO:0006487">
    <property type="term" value="P:protein N-linked glycosylation"/>
    <property type="evidence" value="ECO:0007669"/>
    <property type="project" value="TreeGrafter"/>
</dbReference>